<dbReference type="AlphaFoldDB" id="A0A916S1I4"/>
<organism evidence="2 3">
    <name type="scientific">Brucella endophytica</name>
    <dbReference type="NCBI Taxonomy" id="1963359"/>
    <lineage>
        <taxon>Bacteria</taxon>
        <taxon>Pseudomonadati</taxon>
        <taxon>Pseudomonadota</taxon>
        <taxon>Alphaproteobacteria</taxon>
        <taxon>Hyphomicrobiales</taxon>
        <taxon>Brucellaceae</taxon>
        <taxon>Brucella/Ochrobactrum group</taxon>
        <taxon>Brucella</taxon>
    </lineage>
</organism>
<keyword evidence="3" id="KW-1185">Reference proteome</keyword>
<dbReference type="InterPro" id="IPR011008">
    <property type="entry name" value="Dimeric_a/b-barrel"/>
</dbReference>
<sequence>MTAYAAALLHNVTMGPGIVEYLERIDETLKPFGGRYIIHGARKTVLEGEWPADLVMIAFPDMDHARDWYASPAYQKIVHLRTDNSEGSVVLLDGVDEDHKATDILAG</sequence>
<dbReference type="RefSeq" id="WP_188820224.1">
    <property type="nucleotide sequence ID" value="NZ_BMHH01000001.1"/>
</dbReference>
<dbReference type="Gene3D" id="3.30.70.100">
    <property type="match status" value="1"/>
</dbReference>
<evidence type="ECO:0000313" key="2">
    <source>
        <dbReference type="EMBL" id="GGA76933.1"/>
    </source>
</evidence>
<feature type="domain" description="DUF1330" evidence="1">
    <location>
        <begin position="2"/>
        <end position="95"/>
    </location>
</feature>
<dbReference type="PANTHER" id="PTHR41521">
    <property type="match status" value="1"/>
</dbReference>
<reference evidence="2" key="1">
    <citation type="journal article" date="2014" name="Int. J. Syst. Evol. Microbiol.">
        <title>Complete genome sequence of Corynebacterium casei LMG S-19264T (=DSM 44701T), isolated from a smear-ripened cheese.</title>
        <authorList>
            <consortium name="US DOE Joint Genome Institute (JGI-PGF)"/>
            <person name="Walter F."/>
            <person name="Albersmeier A."/>
            <person name="Kalinowski J."/>
            <person name="Ruckert C."/>
        </authorList>
    </citation>
    <scope>NUCLEOTIDE SEQUENCE</scope>
    <source>
        <strain evidence="2">CGMCC 1.15082</strain>
    </source>
</reference>
<proteinExistence type="predicted"/>
<reference evidence="2" key="2">
    <citation type="submission" date="2020-09" db="EMBL/GenBank/DDBJ databases">
        <authorList>
            <person name="Sun Q."/>
            <person name="Zhou Y."/>
        </authorList>
    </citation>
    <scope>NUCLEOTIDE SEQUENCE</scope>
    <source>
        <strain evidence="2">CGMCC 1.15082</strain>
    </source>
</reference>
<dbReference type="InterPro" id="IPR010753">
    <property type="entry name" value="DUF1330"/>
</dbReference>
<dbReference type="SUPFAM" id="SSF54909">
    <property type="entry name" value="Dimeric alpha+beta barrel"/>
    <property type="match status" value="1"/>
</dbReference>
<accession>A0A916S1I4</accession>
<name>A0A916S1I4_9HYPH</name>
<dbReference type="PANTHER" id="PTHR41521:SF4">
    <property type="entry name" value="BLR0684 PROTEIN"/>
    <property type="match status" value="1"/>
</dbReference>
<dbReference type="EMBL" id="BMHH01000001">
    <property type="protein sequence ID" value="GGA76933.1"/>
    <property type="molecule type" value="Genomic_DNA"/>
</dbReference>
<protein>
    <recommendedName>
        <fullName evidence="1">DUF1330 domain-containing protein</fullName>
    </recommendedName>
</protein>
<comment type="caution">
    <text evidence="2">The sequence shown here is derived from an EMBL/GenBank/DDBJ whole genome shotgun (WGS) entry which is preliminary data.</text>
</comment>
<dbReference type="Pfam" id="PF07045">
    <property type="entry name" value="DUF1330"/>
    <property type="match status" value="1"/>
</dbReference>
<evidence type="ECO:0000259" key="1">
    <source>
        <dbReference type="Pfam" id="PF07045"/>
    </source>
</evidence>
<evidence type="ECO:0000313" key="3">
    <source>
        <dbReference type="Proteomes" id="UP000646478"/>
    </source>
</evidence>
<dbReference type="Proteomes" id="UP000646478">
    <property type="component" value="Unassembled WGS sequence"/>
</dbReference>
<gene>
    <name evidence="2" type="ORF">GCM10011491_00110</name>
</gene>